<dbReference type="RefSeq" id="XP_019022202.1">
    <property type="nucleotide sequence ID" value="XM_019168522.1"/>
</dbReference>
<dbReference type="InterPro" id="IPR036047">
    <property type="entry name" value="F-box-like_dom_sf"/>
</dbReference>
<dbReference type="SUPFAM" id="SSF81383">
    <property type="entry name" value="F-box domain"/>
    <property type="match status" value="1"/>
</dbReference>
<feature type="domain" description="F-box" evidence="1">
    <location>
        <begin position="42"/>
        <end position="88"/>
    </location>
</feature>
<dbReference type="AlphaFoldDB" id="A0A0E9NN48"/>
<organism evidence="3 4">
    <name type="scientific">Saitoella complicata (strain BCRC 22490 / CBS 7301 / JCM 7358 / NBRC 10748 / NRRL Y-17804)</name>
    <dbReference type="NCBI Taxonomy" id="698492"/>
    <lineage>
        <taxon>Eukaryota</taxon>
        <taxon>Fungi</taxon>
        <taxon>Dikarya</taxon>
        <taxon>Ascomycota</taxon>
        <taxon>Taphrinomycotina</taxon>
        <taxon>Taphrinomycotina incertae sedis</taxon>
        <taxon>Saitoella</taxon>
    </lineage>
</organism>
<evidence type="ECO:0000313" key="3">
    <source>
        <dbReference type="EMBL" id="GAO51259.1"/>
    </source>
</evidence>
<dbReference type="GO" id="GO:0000987">
    <property type="term" value="F:cis-regulatory region sequence-specific DNA binding"/>
    <property type="evidence" value="ECO:0007669"/>
    <property type="project" value="TreeGrafter"/>
</dbReference>
<dbReference type="PROSITE" id="PS51184">
    <property type="entry name" value="JMJC"/>
    <property type="match status" value="1"/>
</dbReference>
<dbReference type="Proteomes" id="UP000033140">
    <property type="component" value="Unassembled WGS sequence"/>
</dbReference>
<evidence type="ECO:0000313" key="4">
    <source>
        <dbReference type="Proteomes" id="UP000033140"/>
    </source>
</evidence>
<evidence type="ECO:0000259" key="1">
    <source>
        <dbReference type="PROSITE" id="PS50181"/>
    </source>
</evidence>
<dbReference type="Pfam" id="PF12937">
    <property type="entry name" value="F-box-like"/>
    <property type="match status" value="1"/>
</dbReference>
<dbReference type="PANTHER" id="PTHR12480">
    <property type="entry name" value="ARGININE DEMETHYLASE AND LYSYL-HYDROXYLASE JMJD"/>
    <property type="match status" value="1"/>
</dbReference>
<accession>A0A0E9NN48</accession>
<dbReference type="PANTHER" id="PTHR12480:SF21">
    <property type="entry name" value="JMJC DOMAIN-CONTAINING PROTEIN 8"/>
    <property type="match status" value="1"/>
</dbReference>
<dbReference type="InterPro" id="IPR001810">
    <property type="entry name" value="F-box_dom"/>
</dbReference>
<protein>
    <submittedName>
        <fullName evidence="3">Uncharacterized protein</fullName>
    </submittedName>
</protein>
<evidence type="ECO:0000259" key="2">
    <source>
        <dbReference type="PROSITE" id="PS51184"/>
    </source>
</evidence>
<proteinExistence type="predicted"/>
<dbReference type="InterPro" id="IPR041667">
    <property type="entry name" value="Cupin_8"/>
</dbReference>
<dbReference type="InterPro" id="IPR050910">
    <property type="entry name" value="JMJD6_ArgDemeth/LysHydrox"/>
</dbReference>
<dbReference type="SUPFAM" id="SSF51197">
    <property type="entry name" value="Clavaminate synthase-like"/>
    <property type="match status" value="1"/>
</dbReference>
<dbReference type="OMA" id="WPAYKNW"/>
<comment type="caution">
    <text evidence="3">The sequence shown here is derived from an EMBL/GenBank/DDBJ whole genome shotgun (WGS) entry which is preliminary data.</text>
</comment>
<reference evidence="3 4" key="1">
    <citation type="journal article" date="2011" name="J. Gen. Appl. Microbiol.">
        <title>Draft genome sequencing of the enigmatic yeast Saitoella complicata.</title>
        <authorList>
            <person name="Nishida H."/>
            <person name="Hamamoto M."/>
            <person name="Sugiyama J."/>
        </authorList>
    </citation>
    <scope>NUCLEOTIDE SEQUENCE [LARGE SCALE GENOMIC DNA]</scope>
    <source>
        <strain evidence="3 4">NRRL Y-17804</strain>
    </source>
</reference>
<dbReference type="STRING" id="698492.A0A0E9NN48"/>
<dbReference type="CDD" id="cd09917">
    <property type="entry name" value="F-box_SF"/>
    <property type="match status" value="1"/>
</dbReference>
<dbReference type="SMART" id="SM00558">
    <property type="entry name" value="JmjC"/>
    <property type="match status" value="1"/>
</dbReference>
<sequence length="473" mass="54780">MDPPKKRQKRHTETTLLPIHPLRIKPSGNALLAKTNARPGGLGYMNTIPDELLLDILAHLEARHLQLLGACSKALYAFTRFDELWKTLTVEEKPAHVKQQWRGTWRRTYLQLPEEKTARFSVPHLYSDVLYRPYFCSQVDVCQFMKHNANTIARLPNMTLDEFHHQWTNTPFILTEPVSQWPAYEKQWDLKKLAEEYAEVEFRAECVDWPMKTYLQYTENNVDESPLYLFDRDFERKTKLKEEYILPDVFTEDYFAVLGDERPDHRWLIAGPQSSGSTFHKDPNSTSAWNAVLTGKKYWIIFPPDQLPPGVYVSEDQAEVTSPVSLAEWLTGFHREARREAGCLEGICEAGEIIHVPSQWWHLVINLTPSVALTGNFIAKNNLRKALRFMRDMPDQVSGFRKVEDPYALFVKRMEQEHPIELKNALEEMEWEDEAKRKKVEAKASSGWTSLTENIGGFSFGFGGDDEGLEDEE</sequence>
<dbReference type="EMBL" id="BACD03000043">
    <property type="protein sequence ID" value="GAO51259.1"/>
    <property type="molecule type" value="Genomic_DNA"/>
</dbReference>
<keyword evidence="4" id="KW-1185">Reference proteome</keyword>
<dbReference type="OrthoDB" id="424465at2759"/>
<gene>
    <name evidence="3" type="ORF">G7K_5365-t1</name>
</gene>
<dbReference type="Pfam" id="PF13621">
    <property type="entry name" value="Cupin_8"/>
    <property type="match status" value="1"/>
</dbReference>
<feature type="domain" description="JmjC" evidence="2">
    <location>
        <begin position="235"/>
        <end position="394"/>
    </location>
</feature>
<name>A0A0E9NN48_SAICN</name>
<dbReference type="InterPro" id="IPR003347">
    <property type="entry name" value="JmjC_dom"/>
</dbReference>
<dbReference type="GO" id="GO:0005634">
    <property type="term" value="C:nucleus"/>
    <property type="evidence" value="ECO:0007669"/>
    <property type="project" value="TreeGrafter"/>
</dbReference>
<dbReference type="PROSITE" id="PS50181">
    <property type="entry name" value="FBOX"/>
    <property type="match status" value="1"/>
</dbReference>
<reference evidence="3 4" key="3">
    <citation type="journal article" date="2015" name="Genome Announc.">
        <title>Draft Genome Sequence of the Archiascomycetous Yeast Saitoella complicata.</title>
        <authorList>
            <person name="Yamauchi K."/>
            <person name="Kondo S."/>
            <person name="Hamamoto M."/>
            <person name="Takahashi Y."/>
            <person name="Ogura Y."/>
            <person name="Hayashi T."/>
            <person name="Nishida H."/>
        </authorList>
    </citation>
    <scope>NUCLEOTIDE SEQUENCE [LARGE SCALE GENOMIC DNA]</scope>
    <source>
        <strain evidence="3 4">NRRL Y-17804</strain>
    </source>
</reference>
<reference evidence="3 4" key="2">
    <citation type="journal article" date="2014" name="J. Gen. Appl. Microbiol.">
        <title>The early diverging ascomycetous budding yeast Saitoella complicata has three histone deacetylases belonging to the Clr6, Hos2, and Rpd3 lineages.</title>
        <authorList>
            <person name="Nishida H."/>
            <person name="Matsumoto T."/>
            <person name="Kondo S."/>
            <person name="Hamamoto M."/>
            <person name="Yoshikawa H."/>
        </authorList>
    </citation>
    <scope>NUCLEOTIDE SEQUENCE [LARGE SCALE GENOMIC DNA]</scope>
    <source>
        <strain evidence="3 4">NRRL Y-17804</strain>
    </source>
</reference>
<dbReference type="Gene3D" id="2.60.120.650">
    <property type="entry name" value="Cupin"/>
    <property type="match status" value="1"/>
</dbReference>